<protein>
    <submittedName>
        <fullName evidence="2">ComYC protein</fullName>
    </submittedName>
</protein>
<keyword evidence="1" id="KW-1133">Transmembrane helix</keyword>
<keyword evidence="3" id="KW-1185">Reference proteome</keyword>
<proteinExistence type="predicted"/>
<evidence type="ECO:0000313" key="2">
    <source>
        <dbReference type="EMBL" id="SUM71566.1"/>
    </source>
</evidence>
<reference evidence="2 3" key="1">
    <citation type="submission" date="2018-06" db="EMBL/GenBank/DDBJ databases">
        <authorList>
            <consortium name="Pathogen Informatics"/>
            <person name="Doyle S."/>
        </authorList>
    </citation>
    <scope>NUCLEOTIDE SEQUENCE [LARGE SCALE GENOMIC DNA]</scope>
    <source>
        <strain evidence="2 3">NCTC11807</strain>
    </source>
</reference>
<accession>A0A380H638</accession>
<keyword evidence="1" id="KW-0472">Membrane</keyword>
<gene>
    <name evidence="2" type="ORF">NCTC11807_01487</name>
</gene>
<feature type="transmembrane region" description="Helical" evidence="1">
    <location>
        <begin position="12"/>
        <end position="31"/>
    </location>
</feature>
<organism evidence="2 3">
    <name type="scientific">Staphylococcus saccharolyticus</name>
    <dbReference type="NCBI Taxonomy" id="33028"/>
    <lineage>
        <taxon>Bacteria</taxon>
        <taxon>Bacillati</taxon>
        <taxon>Bacillota</taxon>
        <taxon>Bacilli</taxon>
        <taxon>Bacillales</taxon>
        <taxon>Staphylococcaceae</taxon>
        <taxon>Staphylococcus</taxon>
    </lineage>
</organism>
<dbReference type="EMBL" id="UHDZ01000001">
    <property type="protein sequence ID" value="SUM71566.1"/>
    <property type="molecule type" value="Genomic_DNA"/>
</dbReference>
<keyword evidence="1" id="KW-0812">Transmembrane</keyword>
<dbReference type="Proteomes" id="UP000255425">
    <property type="component" value="Unassembled WGS sequence"/>
</dbReference>
<evidence type="ECO:0000313" key="3">
    <source>
        <dbReference type="Proteomes" id="UP000255425"/>
    </source>
</evidence>
<sequence length="109" mass="12910">MKHVSLSKLKAFSFIELLFILPLTILVLMLLPSMIRLTSYYLINAKNNDDINFEFFSRDILYDTEKLKYKLQIENSHTIKLSNNNDVIRYVLIETKSIKTLIKKVILHY</sequence>
<dbReference type="AlphaFoldDB" id="A0A380H638"/>
<evidence type="ECO:0000256" key="1">
    <source>
        <dbReference type="SAM" id="Phobius"/>
    </source>
</evidence>
<name>A0A380H638_9STAP</name>